<dbReference type="AlphaFoldDB" id="A0AAD2D4T3"/>
<dbReference type="Proteomes" id="UP001295684">
    <property type="component" value="Unassembled WGS sequence"/>
</dbReference>
<sequence length="202" mass="24118">MAKYFASFDDENTYAYNEYGEYDDYYQEFDHDRHSMHDIDQDGFQRPYHTEFAHMTQPLTETQKQAPFQSQDKLAGFHTEAIDTSLKAQTPYRIYRRTVAPKVKMARPNLTSKERQTIIREMWKHLSSKEKYLYVLRSRWETEKAKFKAKTLELKSEFVTHMKTLDPTGKDTEILKEFELIKEEDSEDEEDKEESSEEGTVH</sequence>
<protein>
    <recommendedName>
        <fullName evidence="4">HMG box domain-containing protein</fullName>
    </recommendedName>
</protein>
<organism evidence="2 3">
    <name type="scientific">Euplotes crassus</name>
    <dbReference type="NCBI Taxonomy" id="5936"/>
    <lineage>
        <taxon>Eukaryota</taxon>
        <taxon>Sar</taxon>
        <taxon>Alveolata</taxon>
        <taxon>Ciliophora</taxon>
        <taxon>Intramacronucleata</taxon>
        <taxon>Spirotrichea</taxon>
        <taxon>Hypotrichia</taxon>
        <taxon>Euplotida</taxon>
        <taxon>Euplotidae</taxon>
        <taxon>Moneuplotes</taxon>
    </lineage>
</organism>
<feature type="compositionally biased region" description="Acidic residues" evidence="1">
    <location>
        <begin position="184"/>
        <end position="202"/>
    </location>
</feature>
<name>A0AAD2D4T3_EUPCR</name>
<comment type="caution">
    <text evidence="2">The sequence shown here is derived from an EMBL/GenBank/DDBJ whole genome shotgun (WGS) entry which is preliminary data.</text>
</comment>
<keyword evidence="3" id="KW-1185">Reference proteome</keyword>
<dbReference type="CDD" id="cd00084">
    <property type="entry name" value="HMG-box_SF"/>
    <property type="match status" value="1"/>
</dbReference>
<dbReference type="EMBL" id="CAMPGE010021792">
    <property type="protein sequence ID" value="CAI2379911.1"/>
    <property type="molecule type" value="Genomic_DNA"/>
</dbReference>
<dbReference type="Gene3D" id="1.10.30.10">
    <property type="entry name" value="High mobility group box domain"/>
    <property type="match status" value="1"/>
</dbReference>
<accession>A0AAD2D4T3</accession>
<evidence type="ECO:0000313" key="3">
    <source>
        <dbReference type="Proteomes" id="UP001295684"/>
    </source>
</evidence>
<evidence type="ECO:0000313" key="2">
    <source>
        <dbReference type="EMBL" id="CAI2379911.1"/>
    </source>
</evidence>
<feature type="region of interest" description="Disordered" evidence="1">
    <location>
        <begin position="179"/>
        <end position="202"/>
    </location>
</feature>
<evidence type="ECO:0008006" key="4">
    <source>
        <dbReference type="Google" id="ProtNLM"/>
    </source>
</evidence>
<dbReference type="SUPFAM" id="SSF47095">
    <property type="entry name" value="HMG-box"/>
    <property type="match status" value="1"/>
</dbReference>
<dbReference type="InterPro" id="IPR036910">
    <property type="entry name" value="HMG_box_dom_sf"/>
</dbReference>
<gene>
    <name evidence="2" type="ORF">ECRASSUSDP1_LOCUS21332</name>
</gene>
<evidence type="ECO:0000256" key="1">
    <source>
        <dbReference type="SAM" id="MobiDB-lite"/>
    </source>
</evidence>
<proteinExistence type="predicted"/>
<reference evidence="2" key="1">
    <citation type="submission" date="2023-07" db="EMBL/GenBank/DDBJ databases">
        <authorList>
            <consortium name="AG Swart"/>
            <person name="Singh M."/>
            <person name="Singh A."/>
            <person name="Seah K."/>
            <person name="Emmerich C."/>
        </authorList>
    </citation>
    <scope>NUCLEOTIDE SEQUENCE</scope>
    <source>
        <strain evidence="2">DP1</strain>
    </source>
</reference>